<reference evidence="1" key="1">
    <citation type="journal article" date="2020" name="Nature">
        <title>Giant virus diversity and host interactions through global metagenomics.</title>
        <authorList>
            <person name="Schulz F."/>
            <person name="Roux S."/>
            <person name="Paez-Espino D."/>
            <person name="Jungbluth S."/>
            <person name="Walsh D.A."/>
            <person name="Denef V.J."/>
            <person name="McMahon K.D."/>
            <person name="Konstantinidis K.T."/>
            <person name="Eloe-Fadrosh E.A."/>
            <person name="Kyrpides N.C."/>
            <person name="Woyke T."/>
        </authorList>
    </citation>
    <scope>NUCLEOTIDE SEQUENCE</scope>
    <source>
        <strain evidence="1">GVMAG-S-ERX556049-19</strain>
    </source>
</reference>
<protein>
    <submittedName>
        <fullName evidence="1">Uncharacterized protein</fullName>
    </submittedName>
</protein>
<organism evidence="1">
    <name type="scientific">viral metagenome</name>
    <dbReference type="NCBI Taxonomy" id="1070528"/>
    <lineage>
        <taxon>unclassified sequences</taxon>
        <taxon>metagenomes</taxon>
        <taxon>organismal metagenomes</taxon>
    </lineage>
</organism>
<accession>A0A6C0F889</accession>
<dbReference type="EMBL" id="MN738822">
    <property type="protein sequence ID" value="QHT37898.1"/>
    <property type="molecule type" value="Genomic_DNA"/>
</dbReference>
<evidence type="ECO:0000313" key="1">
    <source>
        <dbReference type="EMBL" id="QHT37898.1"/>
    </source>
</evidence>
<sequence>MKLIDKEEFLKYKKSDTLVIWGSGSSIKSLTPEDFNYLNQFDSISTTMFSKSKIQTTFYIIGEIIFNYYRAKTGNQECNGKSLYKLYEEAGDHPIEYVKTFKDYPNSCFIIWDDKWTLNKEHFTELDKLENNYILVKQYGHDPELNSSRLNFDENTGPNNKFIDKKLYNKKLLLEDKIWLHQWKGINAPVYFAKCMDYKKVIFVGVDLTAGPNSYGYDRKKFVETIASIMHKGHKQCSVHPCKDLLFKLVNYLKDDIKFSTYTPSLLEEIIPVDINKHNVIVSIATTPTRINKIEKTIESINNQNPDIIYLNIPYVCKKEGKEYIIPDFLKKYKKLVINRLNYDLGPSNKLIPVLDIYKNGSVKKIITLDDDIILEKNSLNTLISLLNEKNKIVANHCWSLSSYINKIKYESETEKIIFARKYLSDFPDKDIMVSQTKICGFMSDVLKPNTIEDLINEKYPFHYYLGNDVFFGILMKNFKPLSSKINRKECDYGSLGDALCKSSTPYNYINLIYDYCKNVI</sequence>
<dbReference type="AlphaFoldDB" id="A0A6C0F889"/>
<dbReference type="Gene3D" id="3.90.1480.10">
    <property type="entry name" value="Alpha-2,3-sialyltransferase"/>
    <property type="match status" value="1"/>
</dbReference>
<proteinExistence type="predicted"/>
<name>A0A6C0F889_9ZZZZ</name>